<reference evidence="1" key="1">
    <citation type="journal article" date="2012" name="Nature">
        <title>The tomato genome sequence provides insights into fleshy fruit evolution.</title>
        <authorList>
            <consortium name="Tomato Genome Consortium"/>
        </authorList>
    </citation>
    <scope>NUCLEOTIDE SEQUENCE [LARGE SCALE GENOMIC DNA]</scope>
    <source>
        <strain evidence="1">cv. Heinz 1706</strain>
    </source>
</reference>
<sequence>MRFPSEGFLEKRKIDLVGLCSNKAIRGSFESLFSLDFKNLFTLSNEVLLPTVNMNNVPGVGVGVLYSIGGACCSLLAQFS</sequence>
<dbReference type="InParanoid" id="A0A3Q7F9G3"/>
<dbReference type="EnsemblPlants" id="Solyc02g089295.1.1">
    <property type="protein sequence ID" value="Solyc02g089295.1.1"/>
    <property type="gene ID" value="Solyc02g089295.1"/>
</dbReference>
<protein>
    <submittedName>
        <fullName evidence="1">Uncharacterized protein</fullName>
    </submittedName>
</protein>
<accession>A0A3Q7F9G3</accession>
<dbReference type="AlphaFoldDB" id="A0A3Q7F9G3"/>
<name>A0A3Q7F9G3_SOLLC</name>
<proteinExistence type="predicted"/>
<evidence type="ECO:0000313" key="1">
    <source>
        <dbReference type="EnsemblPlants" id="Solyc02g089295.1.1"/>
    </source>
</evidence>
<evidence type="ECO:0000313" key="2">
    <source>
        <dbReference type="Proteomes" id="UP000004994"/>
    </source>
</evidence>
<dbReference type="Gramene" id="Solyc02g089295.1.1">
    <property type="protein sequence ID" value="Solyc02g089295.1.1"/>
    <property type="gene ID" value="Solyc02g089295.1"/>
</dbReference>
<dbReference type="Proteomes" id="UP000004994">
    <property type="component" value="Chromosome 2"/>
</dbReference>
<reference evidence="1" key="2">
    <citation type="submission" date="2019-01" db="UniProtKB">
        <authorList>
            <consortium name="EnsemblPlants"/>
        </authorList>
    </citation>
    <scope>IDENTIFICATION</scope>
    <source>
        <strain evidence="1">cv. Heinz 1706</strain>
    </source>
</reference>
<keyword evidence="2" id="KW-1185">Reference proteome</keyword>
<organism evidence="1">
    <name type="scientific">Solanum lycopersicum</name>
    <name type="common">Tomato</name>
    <name type="synonym">Lycopersicon esculentum</name>
    <dbReference type="NCBI Taxonomy" id="4081"/>
    <lineage>
        <taxon>Eukaryota</taxon>
        <taxon>Viridiplantae</taxon>
        <taxon>Streptophyta</taxon>
        <taxon>Embryophyta</taxon>
        <taxon>Tracheophyta</taxon>
        <taxon>Spermatophyta</taxon>
        <taxon>Magnoliopsida</taxon>
        <taxon>eudicotyledons</taxon>
        <taxon>Gunneridae</taxon>
        <taxon>Pentapetalae</taxon>
        <taxon>asterids</taxon>
        <taxon>lamiids</taxon>
        <taxon>Solanales</taxon>
        <taxon>Solanaceae</taxon>
        <taxon>Solanoideae</taxon>
        <taxon>Solaneae</taxon>
        <taxon>Solanum</taxon>
        <taxon>Solanum subgen. Lycopersicon</taxon>
    </lineage>
</organism>